<evidence type="ECO:0000256" key="7">
    <source>
        <dbReference type="ARBA" id="ARBA00022692"/>
    </source>
</evidence>
<feature type="transmembrane region" description="Helical" evidence="14">
    <location>
        <begin position="141"/>
        <end position="162"/>
    </location>
</feature>
<dbReference type="Pfam" id="PF02366">
    <property type="entry name" value="PMT"/>
    <property type="match status" value="1"/>
</dbReference>
<dbReference type="SUPFAM" id="SSF82109">
    <property type="entry name" value="MIR domain"/>
    <property type="match status" value="1"/>
</dbReference>
<keyword evidence="5 14" id="KW-0328">Glycosyltransferase</keyword>
<dbReference type="InterPro" id="IPR016093">
    <property type="entry name" value="MIR_motif"/>
</dbReference>
<dbReference type="PANTHER" id="PTHR10050:SF46">
    <property type="entry name" value="PROTEIN O-MANNOSYL-TRANSFERASE 2"/>
    <property type="match status" value="1"/>
</dbReference>
<evidence type="ECO:0000256" key="1">
    <source>
        <dbReference type="ARBA" id="ARBA00004477"/>
    </source>
</evidence>
<comment type="caution">
    <text evidence="16">The sequence shown here is derived from an EMBL/GenBank/DDBJ whole genome shotgun (WGS) entry which is preliminary data.</text>
</comment>
<evidence type="ECO:0000256" key="13">
    <source>
        <dbReference type="ARBA" id="ARBA00045102"/>
    </source>
</evidence>
<keyword evidence="10 14" id="KW-1133">Transmembrane helix</keyword>
<keyword evidence="11 14" id="KW-0472">Membrane</keyword>
<comment type="function">
    <text evidence="14">Transfers mannose from Dol-P-mannose to Ser or Thr residues on proteins.</text>
</comment>
<evidence type="ECO:0000256" key="10">
    <source>
        <dbReference type="ARBA" id="ARBA00022989"/>
    </source>
</evidence>
<dbReference type="Pfam" id="PF02815">
    <property type="entry name" value="MIR"/>
    <property type="match status" value="1"/>
</dbReference>
<evidence type="ECO:0000259" key="15">
    <source>
        <dbReference type="PROSITE" id="PS50919"/>
    </source>
</evidence>
<dbReference type="AlphaFoldDB" id="A0A1Y1Y3I9"/>
<dbReference type="PANTHER" id="PTHR10050">
    <property type="entry name" value="DOLICHYL-PHOSPHATE-MANNOSE--PROTEIN MANNOSYLTRANSFERASE"/>
    <property type="match status" value="1"/>
</dbReference>
<dbReference type="UniPathway" id="UPA00378"/>
<keyword evidence="6 14" id="KW-0808">Transferase</keyword>
<dbReference type="GO" id="GO:0004169">
    <property type="term" value="F:dolichyl-phosphate-mannose-protein mannosyltransferase activity"/>
    <property type="evidence" value="ECO:0007669"/>
    <property type="project" value="UniProtKB-UniRule"/>
</dbReference>
<proteinExistence type="inferred from homology"/>
<evidence type="ECO:0000256" key="12">
    <source>
        <dbReference type="ARBA" id="ARBA00045085"/>
    </source>
</evidence>
<dbReference type="FunFam" id="2.80.10.50:FF:000012">
    <property type="entry name" value="Protein O-mannosyl-transferase 1"/>
    <property type="match status" value="1"/>
</dbReference>
<evidence type="ECO:0000256" key="2">
    <source>
        <dbReference type="ARBA" id="ARBA00004922"/>
    </source>
</evidence>
<dbReference type="InParanoid" id="A0A1Y1Y3I9"/>
<dbReference type="Pfam" id="PF16192">
    <property type="entry name" value="PMT_4TMC"/>
    <property type="match status" value="1"/>
</dbReference>
<name>A0A1Y1Y3I9_9FUNG</name>
<comment type="pathway">
    <text evidence="2 14">Protein modification; protein glycosylation.</text>
</comment>
<comment type="subcellular location">
    <subcellularLocation>
        <location evidence="1 14">Endoplasmic reticulum membrane</location>
        <topology evidence="1 14">Multi-pass membrane protein</topology>
    </subcellularLocation>
</comment>
<feature type="domain" description="MIR" evidence="15">
    <location>
        <begin position="455"/>
        <end position="512"/>
    </location>
</feature>
<dbReference type="Proteomes" id="UP000193498">
    <property type="component" value="Unassembled WGS sequence"/>
</dbReference>
<dbReference type="InterPro" id="IPR027005">
    <property type="entry name" value="PMT-like"/>
</dbReference>
<comment type="catalytic activity">
    <reaction evidence="12 14">
        <text>a di-trans,poly-cis-dolichyl beta-D-mannosyl phosphate + L-threonyl-[protein] = 3-O-(alpha-D-mannosyl)-L-threonyl-[protein] + a di-trans,poly-cis-dolichyl phosphate + H(+)</text>
        <dbReference type="Rhea" id="RHEA:53396"/>
        <dbReference type="Rhea" id="RHEA-COMP:11060"/>
        <dbReference type="Rhea" id="RHEA-COMP:13547"/>
        <dbReference type="Rhea" id="RHEA-COMP:19498"/>
        <dbReference type="Rhea" id="RHEA-COMP:19501"/>
        <dbReference type="ChEBI" id="CHEBI:15378"/>
        <dbReference type="ChEBI" id="CHEBI:30013"/>
        <dbReference type="ChEBI" id="CHEBI:57683"/>
        <dbReference type="ChEBI" id="CHEBI:58211"/>
        <dbReference type="ChEBI" id="CHEBI:137323"/>
        <dbReference type="EC" id="2.4.1.109"/>
    </reaction>
</comment>
<feature type="transmembrane region" description="Helical" evidence="14">
    <location>
        <begin position="632"/>
        <end position="650"/>
    </location>
</feature>
<dbReference type="EC" id="2.4.1.109" evidence="4 14"/>
<accession>A0A1Y1Y3I9</accession>
<feature type="transmembrane region" description="Helical" evidence="14">
    <location>
        <begin position="49"/>
        <end position="68"/>
    </location>
</feature>
<organism evidence="16 17">
    <name type="scientific">Basidiobolus meristosporus CBS 931.73</name>
    <dbReference type="NCBI Taxonomy" id="1314790"/>
    <lineage>
        <taxon>Eukaryota</taxon>
        <taxon>Fungi</taxon>
        <taxon>Fungi incertae sedis</taxon>
        <taxon>Zoopagomycota</taxon>
        <taxon>Entomophthoromycotina</taxon>
        <taxon>Basidiobolomycetes</taxon>
        <taxon>Basidiobolales</taxon>
        <taxon>Basidiobolaceae</taxon>
        <taxon>Basidiobolus</taxon>
    </lineage>
</organism>
<evidence type="ECO:0000256" key="6">
    <source>
        <dbReference type="ARBA" id="ARBA00022679"/>
    </source>
</evidence>
<dbReference type="GO" id="GO:0005789">
    <property type="term" value="C:endoplasmic reticulum membrane"/>
    <property type="evidence" value="ECO:0007669"/>
    <property type="project" value="UniProtKB-SubCell"/>
</dbReference>
<feature type="domain" description="MIR" evidence="15">
    <location>
        <begin position="391"/>
        <end position="447"/>
    </location>
</feature>
<evidence type="ECO:0000313" key="16">
    <source>
        <dbReference type="EMBL" id="ORX92558.1"/>
    </source>
</evidence>
<dbReference type="PROSITE" id="PS50919">
    <property type="entry name" value="MIR"/>
    <property type="match status" value="3"/>
</dbReference>
<sequence length="732" mass="83543">MVWDNLRLRHKKQQLKKPVGPAVPDDFTAKEKTPGSISRVTFSQWKNTFAVWGSVIFLTSMAIFTRFYQLGKANKVVWDEAHFGKFGSYYLRHEFYHDVHPPLGKMLVGLGGYLAGYDGSYNFNSGENYPENLDYLRMRQFTAAFGALMIPLSYWTCLNLGYTKKGAFLCACMVLMDTTTLTISRFILLDPILLCFTASTLWGFSGFRYHHNSAFSLKWWSWLVFTGVSIGCVASVKWVGLFTTAWVGVQTIEDLWVKFGDYEMPKVKYVMHWLSRVICLILIPFGIYVACFKVHFSLLTKSGKSDGVMSSLFQANLEGSDLKNVPLELAYGSSITLRSNGEFNGLLHSHAHFYPTGSHQQQVTIYGHKDENNNWFVLKPREESQPRSEDVSLVKNGDLIRLAHVTTGGNLHSHGIPAPLTEGQFEASAYGNSTFGDTNDYWYIEILDDMVVAKPEKIRSLTTRFRLRHRSTGCVLRTNTKTLPEWGYGQGEVTCDPEGGWGSNTIWNIESHQNEHLPKAEPHDLQTSFWADFLHLNHAMWKTNNALVPDSDRIDKLASAPVDWPLLNTALRMCSWGNEDTKYWLIGHPVIWWGGAASIVIFASIYAAQVIASQRNILLFRNSIRANKFLQVGKMLFTGWFLHYFPFFLMGRVTYLHHYFPALYYAIFMTSFLIDFGTRERSSLIQWAVLVGALVLLAGVFVYFAPFAFGFDYPAKDLESREWLRSWELYDP</sequence>
<evidence type="ECO:0000256" key="14">
    <source>
        <dbReference type="RuleBase" id="RU367007"/>
    </source>
</evidence>
<gene>
    <name evidence="16" type="ORF">K493DRAFT_338753</name>
</gene>
<feature type="transmembrane region" description="Helical" evidence="14">
    <location>
        <begin position="684"/>
        <end position="711"/>
    </location>
</feature>
<protein>
    <recommendedName>
        <fullName evidence="4 14">Dolichyl-phosphate-mannose--protein mannosyltransferase</fullName>
        <ecNumber evidence="4 14">2.4.1.109</ecNumber>
    </recommendedName>
</protein>
<feature type="domain" description="MIR" evidence="15">
    <location>
        <begin position="326"/>
        <end position="380"/>
    </location>
</feature>
<comment type="similarity">
    <text evidence="3 14">Belongs to the glycosyltransferase 39 family.</text>
</comment>
<keyword evidence="7 14" id="KW-0812">Transmembrane</keyword>
<evidence type="ECO:0000256" key="8">
    <source>
        <dbReference type="ARBA" id="ARBA00022737"/>
    </source>
</evidence>
<dbReference type="Gene3D" id="2.80.10.50">
    <property type="match status" value="1"/>
</dbReference>
<feature type="transmembrane region" description="Helical" evidence="14">
    <location>
        <begin position="269"/>
        <end position="291"/>
    </location>
</feature>
<dbReference type="InterPro" id="IPR032421">
    <property type="entry name" value="PMT_4TMC"/>
</dbReference>
<feature type="transmembrane region" description="Helical" evidence="14">
    <location>
        <begin position="662"/>
        <end position="678"/>
    </location>
</feature>
<keyword evidence="9 14" id="KW-0256">Endoplasmic reticulum</keyword>
<evidence type="ECO:0000256" key="4">
    <source>
        <dbReference type="ARBA" id="ARBA00012839"/>
    </source>
</evidence>
<evidence type="ECO:0000256" key="11">
    <source>
        <dbReference type="ARBA" id="ARBA00023136"/>
    </source>
</evidence>
<dbReference type="SMART" id="SM00472">
    <property type="entry name" value="MIR"/>
    <property type="match status" value="3"/>
</dbReference>
<keyword evidence="17" id="KW-1185">Reference proteome</keyword>
<dbReference type="InterPro" id="IPR036300">
    <property type="entry name" value="MIR_dom_sf"/>
</dbReference>
<dbReference type="EMBL" id="MCFE01000270">
    <property type="protein sequence ID" value="ORX92558.1"/>
    <property type="molecule type" value="Genomic_DNA"/>
</dbReference>
<comment type="catalytic activity">
    <reaction evidence="13 14">
        <text>a di-trans,poly-cis-dolichyl beta-D-mannosyl phosphate + L-seryl-[protein] = 3-O-(alpha-D-mannosyl)-L-seryl-[protein] + a di-trans,poly-cis-dolichyl phosphate + H(+)</text>
        <dbReference type="Rhea" id="RHEA:17377"/>
        <dbReference type="Rhea" id="RHEA-COMP:9863"/>
        <dbReference type="Rhea" id="RHEA-COMP:13546"/>
        <dbReference type="Rhea" id="RHEA-COMP:19498"/>
        <dbReference type="Rhea" id="RHEA-COMP:19501"/>
        <dbReference type="ChEBI" id="CHEBI:15378"/>
        <dbReference type="ChEBI" id="CHEBI:29999"/>
        <dbReference type="ChEBI" id="CHEBI:57683"/>
        <dbReference type="ChEBI" id="CHEBI:58211"/>
        <dbReference type="ChEBI" id="CHEBI:137321"/>
        <dbReference type="EC" id="2.4.1.109"/>
    </reaction>
</comment>
<feature type="transmembrane region" description="Helical" evidence="14">
    <location>
        <begin position="182"/>
        <end position="207"/>
    </location>
</feature>
<feature type="transmembrane region" description="Helical" evidence="14">
    <location>
        <begin position="219"/>
        <end position="249"/>
    </location>
</feature>
<dbReference type="OrthoDB" id="292747at2759"/>
<dbReference type="STRING" id="1314790.A0A1Y1Y3I9"/>
<keyword evidence="8" id="KW-0677">Repeat</keyword>
<evidence type="ECO:0000256" key="9">
    <source>
        <dbReference type="ARBA" id="ARBA00022824"/>
    </source>
</evidence>
<dbReference type="InterPro" id="IPR003342">
    <property type="entry name" value="ArnT-like_N"/>
</dbReference>
<evidence type="ECO:0000256" key="5">
    <source>
        <dbReference type="ARBA" id="ARBA00022676"/>
    </source>
</evidence>
<dbReference type="FunCoup" id="A0A1Y1Y3I9">
    <property type="interactions" value="447"/>
</dbReference>
<reference evidence="16 17" key="1">
    <citation type="submission" date="2016-07" db="EMBL/GenBank/DDBJ databases">
        <title>Pervasive Adenine N6-methylation of Active Genes in Fungi.</title>
        <authorList>
            <consortium name="DOE Joint Genome Institute"/>
            <person name="Mondo S.J."/>
            <person name="Dannebaum R.O."/>
            <person name="Kuo R.C."/>
            <person name="Labutti K."/>
            <person name="Haridas S."/>
            <person name="Kuo A."/>
            <person name="Salamov A."/>
            <person name="Ahrendt S.R."/>
            <person name="Lipzen A."/>
            <person name="Sullivan W."/>
            <person name="Andreopoulos W.B."/>
            <person name="Clum A."/>
            <person name="Lindquist E."/>
            <person name="Daum C."/>
            <person name="Ramamoorthy G.K."/>
            <person name="Gryganskyi A."/>
            <person name="Culley D."/>
            <person name="Magnuson J.K."/>
            <person name="James T.Y."/>
            <person name="O'Malley M.A."/>
            <person name="Stajich J.E."/>
            <person name="Spatafora J.W."/>
            <person name="Visel A."/>
            <person name="Grigoriev I.V."/>
        </authorList>
    </citation>
    <scope>NUCLEOTIDE SEQUENCE [LARGE SCALE GENOMIC DNA]</scope>
    <source>
        <strain evidence="16 17">CBS 931.73</strain>
    </source>
</reference>
<evidence type="ECO:0000313" key="17">
    <source>
        <dbReference type="Proteomes" id="UP000193498"/>
    </source>
</evidence>
<feature type="transmembrane region" description="Helical" evidence="14">
    <location>
        <begin position="590"/>
        <end position="612"/>
    </location>
</feature>
<evidence type="ECO:0000256" key="3">
    <source>
        <dbReference type="ARBA" id="ARBA00007222"/>
    </source>
</evidence>